<dbReference type="AlphaFoldDB" id="A0A381YAD3"/>
<evidence type="ECO:0000259" key="8">
    <source>
        <dbReference type="Pfam" id="PF02771"/>
    </source>
</evidence>
<dbReference type="Pfam" id="PF02770">
    <property type="entry name" value="Acyl-CoA_dh_M"/>
    <property type="match status" value="1"/>
</dbReference>
<dbReference type="Pfam" id="PF02771">
    <property type="entry name" value="Acyl-CoA_dh_N"/>
    <property type="match status" value="1"/>
</dbReference>
<keyword evidence="4" id="KW-0274">FAD</keyword>
<dbReference type="InterPro" id="IPR037069">
    <property type="entry name" value="AcylCoA_DH/ox_N_sf"/>
</dbReference>
<dbReference type="SUPFAM" id="SSF56645">
    <property type="entry name" value="Acyl-CoA dehydrogenase NM domain-like"/>
    <property type="match status" value="1"/>
</dbReference>
<accession>A0A381YAD3</accession>
<evidence type="ECO:0000259" key="6">
    <source>
        <dbReference type="Pfam" id="PF00441"/>
    </source>
</evidence>
<proteinExistence type="inferred from homology"/>
<dbReference type="Gene3D" id="2.40.110.10">
    <property type="entry name" value="Butyryl-CoA Dehydrogenase, subunit A, domain 2"/>
    <property type="match status" value="1"/>
</dbReference>
<evidence type="ECO:0000256" key="3">
    <source>
        <dbReference type="ARBA" id="ARBA00022630"/>
    </source>
</evidence>
<dbReference type="InterPro" id="IPR036250">
    <property type="entry name" value="AcylCo_DH-like_C"/>
</dbReference>
<comment type="cofactor">
    <cofactor evidence="1">
        <name>FAD</name>
        <dbReference type="ChEBI" id="CHEBI:57692"/>
    </cofactor>
</comment>
<protein>
    <recommendedName>
        <fullName evidence="10">Acyl-CoA dehydrogenase</fullName>
    </recommendedName>
</protein>
<evidence type="ECO:0000256" key="4">
    <source>
        <dbReference type="ARBA" id="ARBA00022827"/>
    </source>
</evidence>
<dbReference type="InterPro" id="IPR009075">
    <property type="entry name" value="AcylCo_DH/oxidase_C"/>
</dbReference>
<name>A0A381YAD3_9ZZZZ</name>
<feature type="domain" description="Acyl-CoA oxidase/dehydrogenase middle" evidence="7">
    <location>
        <begin position="126"/>
        <end position="213"/>
    </location>
</feature>
<dbReference type="InterPro" id="IPR009100">
    <property type="entry name" value="AcylCoA_DH/oxidase_NM_dom_sf"/>
</dbReference>
<comment type="similarity">
    <text evidence="2">Belongs to the acyl-CoA dehydrogenase family.</text>
</comment>
<reference evidence="9" key="1">
    <citation type="submission" date="2018-05" db="EMBL/GenBank/DDBJ databases">
        <authorList>
            <person name="Lanie J.A."/>
            <person name="Ng W.-L."/>
            <person name="Kazmierczak K.M."/>
            <person name="Andrzejewski T.M."/>
            <person name="Davidsen T.M."/>
            <person name="Wayne K.J."/>
            <person name="Tettelin H."/>
            <person name="Glass J.I."/>
            <person name="Rusch D."/>
            <person name="Podicherti R."/>
            <person name="Tsui H.-C.T."/>
            <person name="Winkler M.E."/>
        </authorList>
    </citation>
    <scope>NUCLEOTIDE SEQUENCE</scope>
</reference>
<dbReference type="SUPFAM" id="SSF47203">
    <property type="entry name" value="Acyl-CoA dehydrogenase C-terminal domain-like"/>
    <property type="match status" value="1"/>
</dbReference>
<evidence type="ECO:0000256" key="5">
    <source>
        <dbReference type="ARBA" id="ARBA00023002"/>
    </source>
</evidence>
<dbReference type="GO" id="GO:0005886">
    <property type="term" value="C:plasma membrane"/>
    <property type="evidence" value="ECO:0007669"/>
    <property type="project" value="TreeGrafter"/>
</dbReference>
<dbReference type="PANTHER" id="PTHR43292:SF3">
    <property type="entry name" value="ACYL-COA DEHYDROGENASE FADE29"/>
    <property type="match status" value="1"/>
</dbReference>
<keyword evidence="3" id="KW-0285">Flavoprotein</keyword>
<evidence type="ECO:0000313" key="9">
    <source>
        <dbReference type="EMBL" id="SVA73443.1"/>
    </source>
</evidence>
<evidence type="ECO:0000259" key="7">
    <source>
        <dbReference type="Pfam" id="PF02770"/>
    </source>
</evidence>
<keyword evidence="5" id="KW-0560">Oxidoreductase</keyword>
<sequence length="394" mass="44208">MKIEFTKNQIKLREELRDYFNDLMNENLVKELKMSGGEGGGGPEFKKALKKIGQDGWIGLSWPKKYGGQEASYLEQYIFTEEIMRSGFPYPFLTTDSIGPTIAEYGNKLIKRDLIPGILSGDIIFAIGYSEPDAGTDLASLSTKAILKNNKWIINGQKMWTSLADYSDYIWLAVRTDPKSNNHKGLSILVVPTNSKGLTISPIYTLGGVRTNTTFYDNVEIPESNLVGEVNKGWNLITGQLNRERLSLVNNAPVEKLLEDVTKWANNTVDNKGNKLIDENWVKSNLALVKSGSEALKLLCWKQAWLMTTNKLDMADASVAKVYGSEFFIEAYRLLMEIIGQESTLTSKSEKNILEGRLEMLYRVSSILTFGGGTNEVQRDIISMIGLNMPREER</sequence>
<evidence type="ECO:0000256" key="1">
    <source>
        <dbReference type="ARBA" id="ARBA00001974"/>
    </source>
</evidence>
<feature type="domain" description="Acyl-CoA dehydrogenase/oxidase N-terminal" evidence="8">
    <location>
        <begin position="9"/>
        <end position="122"/>
    </location>
</feature>
<dbReference type="Pfam" id="PF00441">
    <property type="entry name" value="Acyl-CoA_dh_1"/>
    <property type="match status" value="1"/>
</dbReference>
<dbReference type="InterPro" id="IPR006091">
    <property type="entry name" value="Acyl-CoA_Oxase/DH_mid-dom"/>
</dbReference>
<dbReference type="PANTHER" id="PTHR43292">
    <property type="entry name" value="ACYL-COA DEHYDROGENASE"/>
    <property type="match status" value="1"/>
</dbReference>
<dbReference type="GO" id="GO:0016627">
    <property type="term" value="F:oxidoreductase activity, acting on the CH-CH group of donors"/>
    <property type="evidence" value="ECO:0007669"/>
    <property type="project" value="InterPro"/>
</dbReference>
<dbReference type="Gene3D" id="1.20.140.10">
    <property type="entry name" value="Butyryl-CoA Dehydrogenase, subunit A, domain 3"/>
    <property type="match status" value="1"/>
</dbReference>
<evidence type="ECO:0000256" key="2">
    <source>
        <dbReference type="ARBA" id="ARBA00009347"/>
    </source>
</evidence>
<dbReference type="InterPro" id="IPR052161">
    <property type="entry name" value="Mycobact_Acyl-CoA_DH"/>
</dbReference>
<dbReference type="GO" id="GO:0050660">
    <property type="term" value="F:flavin adenine dinucleotide binding"/>
    <property type="evidence" value="ECO:0007669"/>
    <property type="project" value="InterPro"/>
</dbReference>
<feature type="domain" description="Acyl-CoA dehydrogenase/oxidase C-terminal" evidence="6">
    <location>
        <begin position="231"/>
        <end position="384"/>
    </location>
</feature>
<dbReference type="Gene3D" id="1.10.540.10">
    <property type="entry name" value="Acyl-CoA dehydrogenase/oxidase, N-terminal domain"/>
    <property type="match status" value="1"/>
</dbReference>
<dbReference type="EMBL" id="UINC01017651">
    <property type="protein sequence ID" value="SVA73443.1"/>
    <property type="molecule type" value="Genomic_DNA"/>
</dbReference>
<dbReference type="InterPro" id="IPR046373">
    <property type="entry name" value="Acyl-CoA_Oxase/DH_mid-dom_sf"/>
</dbReference>
<gene>
    <name evidence="9" type="ORF">METZ01_LOCUS126297</name>
</gene>
<dbReference type="InterPro" id="IPR013786">
    <property type="entry name" value="AcylCoA_DH/ox_N"/>
</dbReference>
<evidence type="ECO:0008006" key="10">
    <source>
        <dbReference type="Google" id="ProtNLM"/>
    </source>
</evidence>
<organism evidence="9">
    <name type="scientific">marine metagenome</name>
    <dbReference type="NCBI Taxonomy" id="408172"/>
    <lineage>
        <taxon>unclassified sequences</taxon>
        <taxon>metagenomes</taxon>
        <taxon>ecological metagenomes</taxon>
    </lineage>
</organism>